<feature type="domain" description="Gp5/Type VI secretion system Vgr protein OB-fold" evidence="1">
    <location>
        <begin position="381"/>
        <end position="452"/>
    </location>
</feature>
<dbReference type="InterPro" id="IPR006531">
    <property type="entry name" value="Gp5/Vgr_OB"/>
</dbReference>
<dbReference type="NCBIfam" id="NF033848">
    <property type="entry name" value="VgrG_rel"/>
    <property type="match status" value="1"/>
</dbReference>
<dbReference type="EMBL" id="LGKG01000163">
    <property type="protein sequence ID" value="KPC60239.1"/>
    <property type="molecule type" value="Genomic_DNA"/>
</dbReference>
<proteinExistence type="predicted"/>
<evidence type="ECO:0000313" key="3">
    <source>
        <dbReference type="Proteomes" id="UP000037982"/>
    </source>
</evidence>
<dbReference type="Proteomes" id="UP000037982">
    <property type="component" value="Unassembled WGS sequence"/>
</dbReference>
<dbReference type="Gene3D" id="2.40.50.230">
    <property type="entry name" value="Gp5 N-terminal domain"/>
    <property type="match status" value="1"/>
</dbReference>
<protein>
    <submittedName>
        <fullName evidence="2">Type IV secretion protein Rhs</fullName>
    </submittedName>
</protein>
<accession>A0A0N0GWJ9</accession>
<sequence length="639" mass="66378">MSDKTYTSVLHAEIGGAPLPDKLAALLVEGWVDASVNVPSAFQLTFSDTGSDIVRTFPQIKVGAKAVLSPFTDGQRGTPMLTGEVTALEVDADASGKSLVVRGYDSGHRLLRNRRVAGYPHMTASDIVRRLAGLNKLSLGKVEATRTVYELATQPNITDWDFLTRLAQENDVHLSFDPQGKLQFGRLAPAASAPADTTPSAQSPYVLEFGHNALHSRIAVTAAGQVDKAGARGWDMRAKRALSAQSPATTSKDIVADLSPAALSKPFGRAELSATDTPFTTQAQVTHAARALADDVAGSFAELEVAVTGNPQLKPGQPVALKGAGFPFEGKYTATGVRHVFESGRQFTTWLTVSGRQFRSLYGLASGGADPAPPMPGVVMALVSNAKDPLKLGRVRLRFPWLSDTYESDWCRVAQLGGVRGGGLILPEVGDEVLCAFDRGSLEHPYVLAGLYNGIDKPTPSTEGLQPVDPTSGRVNWRSLASRSGHTVELVDAKSRMKSGIRLQTGNGKLTVHMDETRTQVTIRSDGSVSITGTRNVSIKAGGNLSLTAGGSLTMSAGGAVDIKAGAKFGVAAGAVADINATGAISLKSAGAVAVNSVGAVSVSAVGAVAVNAGAAAAINSPATVTLNAPAVLRNGIPF</sequence>
<gene>
    <name evidence="2" type="ORF">ADL29_30005</name>
</gene>
<dbReference type="SUPFAM" id="SSF69255">
    <property type="entry name" value="gp5 N-terminal domain-like"/>
    <property type="match status" value="1"/>
</dbReference>
<keyword evidence="3" id="KW-1185">Reference proteome</keyword>
<dbReference type="InterPro" id="IPR047702">
    <property type="entry name" value="VgrG-rel"/>
</dbReference>
<evidence type="ECO:0000313" key="2">
    <source>
        <dbReference type="EMBL" id="KPC60239.1"/>
    </source>
</evidence>
<dbReference type="PATRIC" id="fig|66876.3.peg.6593"/>
<dbReference type="Pfam" id="PF04717">
    <property type="entry name" value="Phage_base_V"/>
    <property type="match status" value="1"/>
</dbReference>
<dbReference type="AlphaFoldDB" id="A0A0N0GWJ9"/>
<dbReference type="Pfam" id="PF05954">
    <property type="entry name" value="Phage_GPD"/>
    <property type="match status" value="1"/>
</dbReference>
<dbReference type="SUPFAM" id="SSF69349">
    <property type="entry name" value="Phage fibre proteins"/>
    <property type="match status" value="1"/>
</dbReference>
<evidence type="ECO:0000259" key="1">
    <source>
        <dbReference type="Pfam" id="PF04717"/>
    </source>
</evidence>
<organism evidence="2 3">
    <name type="scientific">Streptomyces chattanoogensis</name>
    <dbReference type="NCBI Taxonomy" id="66876"/>
    <lineage>
        <taxon>Bacteria</taxon>
        <taxon>Bacillati</taxon>
        <taxon>Actinomycetota</taxon>
        <taxon>Actinomycetes</taxon>
        <taxon>Kitasatosporales</taxon>
        <taxon>Streptomycetaceae</taxon>
        <taxon>Streptomyces</taxon>
    </lineage>
</organism>
<dbReference type="RefSeq" id="WP_053926682.1">
    <property type="nucleotide sequence ID" value="NZ_LGKG01000163.1"/>
</dbReference>
<dbReference type="SUPFAM" id="SSF69279">
    <property type="entry name" value="Phage tail proteins"/>
    <property type="match status" value="1"/>
</dbReference>
<comment type="caution">
    <text evidence="2">The sequence shown here is derived from an EMBL/GenBank/DDBJ whole genome shotgun (WGS) entry which is preliminary data.</text>
</comment>
<reference evidence="3" key="1">
    <citation type="submission" date="2015-07" db="EMBL/GenBank/DDBJ databases">
        <authorList>
            <person name="Ju K.-S."/>
            <person name="Doroghazi J.R."/>
            <person name="Metcalf W.W."/>
        </authorList>
    </citation>
    <scope>NUCLEOTIDE SEQUENCE [LARGE SCALE GENOMIC DNA]</scope>
    <source>
        <strain evidence="3">NRRL ISP-5002</strain>
    </source>
</reference>
<name>A0A0N0GWJ9_9ACTN</name>
<dbReference type="InterPro" id="IPR037026">
    <property type="entry name" value="Vgr_OB-fold_dom_sf"/>
</dbReference>